<organism evidence="4 5">
    <name type="scientific">Asparagus officinalis</name>
    <name type="common">Garden asparagus</name>
    <dbReference type="NCBI Taxonomy" id="4686"/>
    <lineage>
        <taxon>Eukaryota</taxon>
        <taxon>Viridiplantae</taxon>
        <taxon>Streptophyta</taxon>
        <taxon>Embryophyta</taxon>
        <taxon>Tracheophyta</taxon>
        <taxon>Spermatophyta</taxon>
        <taxon>Magnoliopsida</taxon>
        <taxon>Liliopsida</taxon>
        <taxon>Asparagales</taxon>
        <taxon>Asparagaceae</taxon>
        <taxon>Asparagoideae</taxon>
        <taxon>Asparagus</taxon>
    </lineage>
</organism>
<feature type="region of interest" description="Disordered" evidence="2">
    <location>
        <begin position="1"/>
        <end position="26"/>
    </location>
</feature>
<evidence type="ECO:0000259" key="3">
    <source>
        <dbReference type="Pfam" id="PF01145"/>
    </source>
</evidence>
<evidence type="ECO:0000313" key="5">
    <source>
        <dbReference type="Proteomes" id="UP000243459"/>
    </source>
</evidence>
<sequence length="177" mass="20096">MMEMETDEDDHKDHHIDSSKKKHEHKFDADAEEMIKTVKHAMENGEGCRIFGGASNVNVSHVIHDLSFGPKYPGIHNPLDGTTRILQDASGTFKYYIKANDAYYKLSNTRAQIQAYVFDVIRASVPKLNLDDTLAQENDIAKAVKEELKKSLSAYGYEIVQTLIVDIEPDERVKRIE</sequence>
<proteinExistence type="predicted"/>
<evidence type="ECO:0000256" key="2">
    <source>
        <dbReference type="SAM" id="MobiDB-lite"/>
    </source>
</evidence>
<feature type="domain" description="Band 7" evidence="3">
    <location>
        <begin position="90"/>
        <end position="174"/>
    </location>
</feature>
<dbReference type="Proteomes" id="UP000243459">
    <property type="component" value="Chromosome 7"/>
</dbReference>
<dbReference type="PANTHER" id="PTHR43327:SF10">
    <property type="entry name" value="STOMATIN-LIKE PROTEIN 2, MITOCHONDRIAL"/>
    <property type="match status" value="1"/>
</dbReference>
<evidence type="ECO:0000256" key="1">
    <source>
        <dbReference type="ARBA" id="ARBA00023288"/>
    </source>
</evidence>
<dbReference type="Gramene" id="ONK65200">
    <property type="protein sequence ID" value="ONK65200"/>
    <property type="gene ID" value="A4U43_C07F34710"/>
</dbReference>
<evidence type="ECO:0000313" key="4">
    <source>
        <dbReference type="EMBL" id="ONK65200.1"/>
    </source>
</evidence>
<keyword evidence="5" id="KW-1185">Reference proteome</keyword>
<feature type="compositionally biased region" description="Basic and acidic residues" evidence="2">
    <location>
        <begin position="9"/>
        <end position="26"/>
    </location>
</feature>
<dbReference type="InterPro" id="IPR001107">
    <property type="entry name" value="Band_7"/>
</dbReference>
<dbReference type="PANTHER" id="PTHR43327">
    <property type="entry name" value="STOMATIN-LIKE PROTEIN 2, MITOCHONDRIAL"/>
    <property type="match status" value="1"/>
</dbReference>
<dbReference type="Gene3D" id="3.30.479.30">
    <property type="entry name" value="Band 7 domain"/>
    <property type="match status" value="1"/>
</dbReference>
<name>A0A5P1EMC9_ASPOF</name>
<gene>
    <name evidence="4" type="ORF">A4U43_C07F34710</name>
</gene>
<dbReference type="EMBL" id="CM007387">
    <property type="protein sequence ID" value="ONK65200.1"/>
    <property type="molecule type" value="Genomic_DNA"/>
</dbReference>
<keyword evidence="1" id="KW-0449">Lipoprotein</keyword>
<reference evidence="5" key="1">
    <citation type="journal article" date="2017" name="Nat. Commun.">
        <title>The asparagus genome sheds light on the origin and evolution of a young Y chromosome.</title>
        <authorList>
            <person name="Harkess A."/>
            <person name="Zhou J."/>
            <person name="Xu C."/>
            <person name="Bowers J.E."/>
            <person name="Van der Hulst R."/>
            <person name="Ayyampalayam S."/>
            <person name="Mercati F."/>
            <person name="Riccardi P."/>
            <person name="McKain M.R."/>
            <person name="Kakrana A."/>
            <person name="Tang H."/>
            <person name="Ray J."/>
            <person name="Groenendijk J."/>
            <person name="Arikit S."/>
            <person name="Mathioni S.M."/>
            <person name="Nakano M."/>
            <person name="Shan H."/>
            <person name="Telgmann-Rauber A."/>
            <person name="Kanno A."/>
            <person name="Yue Z."/>
            <person name="Chen H."/>
            <person name="Li W."/>
            <person name="Chen Y."/>
            <person name="Xu X."/>
            <person name="Zhang Y."/>
            <person name="Luo S."/>
            <person name="Chen H."/>
            <person name="Gao J."/>
            <person name="Mao Z."/>
            <person name="Pires J.C."/>
            <person name="Luo M."/>
            <person name="Kudrna D."/>
            <person name="Wing R.A."/>
            <person name="Meyers B.C."/>
            <person name="Yi K."/>
            <person name="Kong H."/>
            <person name="Lavrijsen P."/>
            <person name="Sunseri F."/>
            <person name="Falavigna A."/>
            <person name="Ye Y."/>
            <person name="Leebens-Mack J.H."/>
            <person name="Chen G."/>
        </authorList>
    </citation>
    <scope>NUCLEOTIDE SEQUENCE [LARGE SCALE GENOMIC DNA]</scope>
    <source>
        <strain evidence="5">cv. DH0086</strain>
    </source>
</reference>
<protein>
    <recommendedName>
        <fullName evidence="3">Band 7 domain-containing protein</fullName>
    </recommendedName>
</protein>
<dbReference type="InterPro" id="IPR036013">
    <property type="entry name" value="Band_7/SPFH_dom_sf"/>
</dbReference>
<dbReference type="AlphaFoldDB" id="A0A5P1EMC9"/>
<dbReference type="Pfam" id="PF01145">
    <property type="entry name" value="Band_7"/>
    <property type="match status" value="1"/>
</dbReference>
<dbReference type="InterPro" id="IPR050710">
    <property type="entry name" value="Band7/mec-2_domain"/>
</dbReference>
<accession>A0A5P1EMC9</accession>
<dbReference type="SUPFAM" id="SSF117892">
    <property type="entry name" value="Band 7/SPFH domain"/>
    <property type="match status" value="1"/>
</dbReference>